<name>A0ACC2STG6_9FUNG</name>
<evidence type="ECO:0000313" key="1">
    <source>
        <dbReference type="EMBL" id="KAJ9065466.1"/>
    </source>
</evidence>
<comment type="caution">
    <text evidence="1">The sequence shown here is derived from an EMBL/GenBank/DDBJ whole genome shotgun (WGS) entry which is preliminary data.</text>
</comment>
<keyword evidence="2" id="KW-1185">Reference proteome</keyword>
<dbReference type="EMBL" id="QTSX02004347">
    <property type="protein sequence ID" value="KAJ9065466.1"/>
    <property type="molecule type" value="Genomic_DNA"/>
</dbReference>
<gene>
    <name evidence="1" type="primary">QCR2</name>
    <name evidence="1" type="ORF">DSO57_1019374</name>
</gene>
<dbReference type="Proteomes" id="UP001165960">
    <property type="component" value="Unassembled WGS sequence"/>
</dbReference>
<proteinExistence type="predicted"/>
<accession>A0ACC2STG6</accession>
<organism evidence="1 2">
    <name type="scientific">Entomophthora muscae</name>
    <dbReference type="NCBI Taxonomy" id="34485"/>
    <lineage>
        <taxon>Eukaryota</taxon>
        <taxon>Fungi</taxon>
        <taxon>Fungi incertae sedis</taxon>
        <taxon>Zoopagomycota</taxon>
        <taxon>Entomophthoromycotina</taxon>
        <taxon>Entomophthoromycetes</taxon>
        <taxon>Entomophthorales</taxon>
        <taxon>Entomophthoraceae</taxon>
        <taxon>Entomophthora</taxon>
    </lineage>
</organism>
<reference evidence="1" key="1">
    <citation type="submission" date="2022-04" db="EMBL/GenBank/DDBJ databases">
        <title>Genome of the entomopathogenic fungus Entomophthora muscae.</title>
        <authorList>
            <person name="Elya C."/>
            <person name="Lovett B.R."/>
            <person name="Lee E."/>
            <person name="Macias A.M."/>
            <person name="Hajek A.E."/>
            <person name="De Bivort B.L."/>
            <person name="Kasson M.T."/>
            <person name="De Fine Licht H.H."/>
            <person name="Stajich J.E."/>
        </authorList>
    </citation>
    <scope>NUCLEOTIDE SEQUENCE</scope>
    <source>
        <strain evidence="1">Berkeley</strain>
    </source>
</reference>
<protein>
    <submittedName>
        <fullName evidence="1">Ubiquinol-cytochrome c reductase core subunit 1, variant 2</fullName>
    </submittedName>
</protein>
<evidence type="ECO:0000313" key="2">
    <source>
        <dbReference type="Proteomes" id="UP001165960"/>
    </source>
</evidence>
<sequence>MIRAVRSAKVLGQSQRAGFASVATSAPSSSSVSKLDNGIKIATQGNNAPIATLCVVAQAGSRFESKLGSSHFLKNFAFKNTTKRTGFRLTRESELQGASLAALSTRESIIYSAQFFREDAPYFVEAFSDFLQNSKYADHEADEVSQLVALESSLAPIETHVLNGLHREAFRTGLGNSTLAQNGVSTKDIREYAARALAPNRLTFFGFNVDASALNTLKSSFTSTSSSLKTEASKYYGGETRTSADAPVGHVAIGFEGASLGSDKEATLTVLRHILGGQSHLKWGSGASPVAKLVAGTSAQASAFNFSYSDAGLFGLYIAAPSAEITQLANSSLAELRKTASGLSAEELKRGIALARFEALSSLESQYSKAVVFGTQVNLFVVFI</sequence>